<gene>
    <name evidence="2" type="ORF">KIN20_007243</name>
</gene>
<dbReference type="SUPFAM" id="SSF55486">
    <property type="entry name" value="Metalloproteases ('zincins'), catalytic domain"/>
    <property type="match status" value="1"/>
</dbReference>
<dbReference type="AlphaFoldDB" id="A0AAD5QJ04"/>
<organism evidence="2 3">
    <name type="scientific">Parelaphostrongylus tenuis</name>
    <name type="common">Meningeal worm</name>
    <dbReference type="NCBI Taxonomy" id="148309"/>
    <lineage>
        <taxon>Eukaryota</taxon>
        <taxon>Metazoa</taxon>
        <taxon>Ecdysozoa</taxon>
        <taxon>Nematoda</taxon>
        <taxon>Chromadorea</taxon>
        <taxon>Rhabditida</taxon>
        <taxon>Rhabditina</taxon>
        <taxon>Rhabditomorpha</taxon>
        <taxon>Strongyloidea</taxon>
        <taxon>Metastrongylidae</taxon>
        <taxon>Parelaphostrongylus</taxon>
    </lineage>
</organism>
<accession>A0AAD5QJ04</accession>
<evidence type="ECO:0000313" key="3">
    <source>
        <dbReference type="Proteomes" id="UP001196413"/>
    </source>
</evidence>
<reference evidence="2" key="1">
    <citation type="submission" date="2021-06" db="EMBL/GenBank/DDBJ databases">
        <title>Parelaphostrongylus tenuis whole genome reference sequence.</title>
        <authorList>
            <person name="Garwood T.J."/>
            <person name="Larsen P.A."/>
            <person name="Fountain-Jones N.M."/>
            <person name="Garbe J.R."/>
            <person name="Macchietto M.G."/>
            <person name="Kania S.A."/>
            <person name="Gerhold R.W."/>
            <person name="Richards J.E."/>
            <person name="Wolf T.M."/>
        </authorList>
    </citation>
    <scope>NUCLEOTIDE SEQUENCE</scope>
    <source>
        <strain evidence="2">MNPRO001-30</strain>
        <tissue evidence="2">Meninges</tissue>
    </source>
</reference>
<proteinExistence type="predicted"/>
<sequence>MGCFSFVGKVGATQFSHWETAASRLELHRTNSAHALGFSLILNRDMIATVSSHFYQENIEAGYMDQMVKEGDRANYNYNVTYDYGSIMHYSAGR</sequence>
<evidence type="ECO:0000259" key="1">
    <source>
        <dbReference type="Pfam" id="PF01400"/>
    </source>
</evidence>
<dbReference type="Proteomes" id="UP001196413">
    <property type="component" value="Unassembled WGS sequence"/>
</dbReference>
<dbReference type="Gene3D" id="3.40.390.10">
    <property type="entry name" value="Collagenase (Catalytic Domain)"/>
    <property type="match status" value="1"/>
</dbReference>
<dbReference type="InterPro" id="IPR024079">
    <property type="entry name" value="MetalloPept_cat_dom_sf"/>
</dbReference>
<keyword evidence="3" id="KW-1185">Reference proteome</keyword>
<evidence type="ECO:0000313" key="2">
    <source>
        <dbReference type="EMBL" id="KAJ1351264.1"/>
    </source>
</evidence>
<dbReference type="Pfam" id="PF01400">
    <property type="entry name" value="Astacin"/>
    <property type="match status" value="1"/>
</dbReference>
<dbReference type="InterPro" id="IPR001506">
    <property type="entry name" value="Peptidase_M12A"/>
</dbReference>
<name>A0AAD5QJ04_PARTN</name>
<feature type="domain" description="Peptidase M12A" evidence="1">
    <location>
        <begin position="2"/>
        <end position="92"/>
    </location>
</feature>
<dbReference type="GO" id="GO:0004222">
    <property type="term" value="F:metalloendopeptidase activity"/>
    <property type="evidence" value="ECO:0007669"/>
    <property type="project" value="InterPro"/>
</dbReference>
<protein>
    <recommendedName>
        <fullName evidence="1">Peptidase M12A domain-containing protein</fullName>
    </recommendedName>
</protein>
<dbReference type="EMBL" id="JAHQIW010001036">
    <property type="protein sequence ID" value="KAJ1351264.1"/>
    <property type="molecule type" value="Genomic_DNA"/>
</dbReference>
<dbReference type="GO" id="GO:0006508">
    <property type="term" value="P:proteolysis"/>
    <property type="evidence" value="ECO:0007669"/>
    <property type="project" value="InterPro"/>
</dbReference>
<comment type="caution">
    <text evidence="2">The sequence shown here is derived from an EMBL/GenBank/DDBJ whole genome shotgun (WGS) entry which is preliminary data.</text>
</comment>